<keyword evidence="5 9" id="KW-0297">G-protein coupled receptor</keyword>
<proteinExistence type="inferred from homology"/>
<feature type="transmembrane region" description="Helical" evidence="10">
    <location>
        <begin position="257"/>
        <end position="276"/>
    </location>
</feature>
<evidence type="ECO:0000256" key="8">
    <source>
        <dbReference type="ARBA" id="ARBA00023224"/>
    </source>
</evidence>
<feature type="signal peptide" evidence="11">
    <location>
        <begin position="1"/>
        <end position="18"/>
    </location>
</feature>
<feature type="chain" id="PRO_5043953955" description="G-protein coupled receptors family 1 profile domain-containing protein" evidence="11">
    <location>
        <begin position="19"/>
        <end position="507"/>
    </location>
</feature>
<feature type="transmembrane region" description="Helical" evidence="10">
    <location>
        <begin position="216"/>
        <end position="237"/>
    </location>
</feature>
<feature type="transmembrane region" description="Helical" evidence="10">
    <location>
        <begin position="387"/>
        <end position="405"/>
    </location>
</feature>
<feature type="transmembrane region" description="Helical" evidence="10">
    <location>
        <begin position="425"/>
        <end position="448"/>
    </location>
</feature>
<keyword evidence="14" id="KW-1185">Reference proteome</keyword>
<sequence>MKTRSVLCLFLFYVAVMGKYRKPQIKYPKDTVFWATDFFVKGCRNFLDNCPSGYKTQEICARSYGGEYRDFANYCEMQYENCNTWRSVQESSLGRNGQFFGVNACNGPDLNWTLCYYHIKRLLGILMPFYDDMASDPSMNFTLNASAKWLIEASLGVENPNSLLDKFSQNRKVDDPTRSILLAFYGILVVIGAVGNALVVLSVVKKPAMRTARNMFIVNLAVSDTLVCCVGTPLTLMELLTKHWPLPDWPGLCKACGAIQAISIFVSTISITAIALDRYQLIVYPTRPGLQTMGALVTMFFIWVTAFSLASPLYIFRSLKTHKVGLIGMDILSFCIEDWPIANGRAIYSLLSLIFQYVLPVLVVVIAHVQIHRRLRGRRRTTRKTPAILIAIAVTYVISWLPLNVFNLVADFSEDAILDEKSLTITYAVCHMFGMSSAVSNPLLYGWLNDNFRKEFEEILCCGRKKGQNNEKLRAKNKKMETELTALAQIEHTVTANTKTSQCSQIF</sequence>
<dbReference type="Proteomes" id="UP001497472">
    <property type="component" value="Unassembled WGS sequence"/>
</dbReference>
<dbReference type="PANTHER" id="PTHR24235:SF30">
    <property type="entry name" value="NEUROPEPTIDE F RECEPTOR"/>
    <property type="match status" value="1"/>
</dbReference>
<keyword evidence="11" id="KW-0732">Signal</keyword>
<protein>
    <recommendedName>
        <fullName evidence="12">G-protein coupled receptors family 1 profile domain-containing protein</fullName>
    </recommendedName>
</protein>
<feature type="transmembrane region" description="Helical" evidence="10">
    <location>
        <begin position="346"/>
        <end position="367"/>
    </location>
</feature>
<dbReference type="Pfam" id="PF00001">
    <property type="entry name" value="7tm_1"/>
    <property type="match status" value="1"/>
</dbReference>
<dbReference type="PANTHER" id="PTHR24235">
    <property type="entry name" value="NEUROPEPTIDE Y RECEPTOR"/>
    <property type="match status" value="1"/>
</dbReference>
<evidence type="ECO:0000256" key="4">
    <source>
        <dbReference type="ARBA" id="ARBA00022989"/>
    </source>
</evidence>
<dbReference type="PRINTS" id="PR01012">
    <property type="entry name" value="NRPEPTIDEYR"/>
</dbReference>
<comment type="subcellular location">
    <subcellularLocation>
        <location evidence="1">Membrane</location>
        <topology evidence="1">Multi-pass membrane protein</topology>
    </subcellularLocation>
</comment>
<dbReference type="Gene3D" id="1.20.1070.10">
    <property type="entry name" value="Rhodopsin 7-helix transmembrane proteins"/>
    <property type="match status" value="1"/>
</dbReference>
<keyword evidence="6 10" id="KW-0472">Membrane</keyword>
<dbReference type="GO" id="GO:0016020">
    <property type="term" value="C:membrane"/>
    <property type="evidence" value="ECO:0007669"/>
    <property type="project" value="UniProtKB-SubCell"/>
</dbReference>
<evidence type="ECO:0000256" key="3">
    <source>
        <dbReference type="ARBA" id="ARBA00022692"/>
    </source>
</evidence>
<evidence type="ECO:0000256" key="1">
    <source>
        <dbReference type="ARBA" id="ARBA00004141"/>
    </source>
</evidence>
<dbReference type="CDD" id="cd15203">
    <property type="entry name" value="7tmA_NPYR-like"/>
    <property type="match status" value="1"/>
</dbReference>
<feature type="transmembrane region" description="Helical" evidence="10">
    <location>
        <begin position="296"/>
        <end position="316"/>
    </location>
</feature>
<gene>
    <name evidence="13" type="ORF">LNINA_LOCUS1120</name>
</gene>
<evidence type="ECO:0000256" key="5">
    <source>
        <dbReference type="ARBA" id="ARBA00023040"/>
    </source>
</evidence>
<name>A0AAV1IXR2_9NEOP</name>
<evidence type="ECO:0000256" key="2">
    <source>
        <dbReference type="ARBA" id="ARBA00010663"/>
    </source>
</evidence>
<accession>A0AAV1IXR2</accession>
<evidence type="ECO:0000313" key="14">
    <source>
        <dbReference type="Proteomes" id="UP001497472"/>
    </source>
</evidence>
<keyword evidence="4 10" id="KW-1133">Transmembrane helix</keyword>
<evidence type="ECO:0000256" key="9">
    <source>
        <dbReference type="RuleBase" id="RU000688"/>
    </source>
</evidence>
<keyword evidence="3 9" id="KW-0812">Transmembrane</keyword>
<dbReference type="EMBL" id="CAVLEF010000002">
    <property type="protein sequence ID" value="CAK1541108.1"/>
    <property type="molecule type" value="Genomic_DNA"/>
</dbReference>
<feature type="domain" description="G-protein coupled receptors family 1 profile" evidence="12">
    <location>
        <begin position="195"/>
        <end position="445"/>
    </location>
</feature>
<dbReference type="InterPro" id="IPR000276">
    <property type="entry name" value="GPCR_Rhodpsn"/>
</dbReference>
<organism evidence="13 14">
    <name type="scientific">Leptosia nina</name>
    <dbReference type="NCBI Taxonomy" id="320188"/>
    <lineage>
        <taxon>Eukaryota</taxon>
        <taxon>Metazoa</taxon>
        <taxon>Ecdysozoa</taxon>
        <taxon>Arthropoda</taxon>
        <taxon>Hexapoda</taxon>
        <taxon>Insecta</taxon>
        <taxon>Pterygota</taxon>
        <taxon>Neoptera</taxon>
        <taxon>Endopterygota</taxon>
        <taxon>Lepidoptera</taxon>
        <taxon>Glossata</taxon>
        <taxon>Ditrysia</taxon>
        <taxon>Papilionoidea</taxon>
        <taxon>Pieridae</taxon>
        <taxon>Pierinae</taxon>
        <taxon>Leptosia</taxon>
    </lineage>
</organism>
<comment type="caution">
    <text evidence="13">The sequence shown here is derived from an EMBL/GenBank/DDBJ whole genome shotgun (WGS) entry which is preliminary data.</text>
</comment>
<dbReference type="SUPFAM" id="SSF81321">
    <property type="entry name" value="Family A G protein-coupled receptor-like"/>
    <property type="match status" value="1"/>
</dbReference>
<keyword evidence="8 9" id="KW-0807">Transducer</keyword>
<comment type="similarity">
    <text evidence="2 9">Belongs to the G-protein coupled receptor 1 family.</text>
</comment>
<evidence type="ECO:0000256" key="6">
    <source>
        <dbReference type="ARBA" id="ARBA00023136"/>
    </source>
</evidence>
<keyword evidence="7 9" id="KW-0675">Receptor</keyword>
<evidence type="ECO:0000256" key="7">
    <source>
        <dbReference type="ARBA" id="ARBA00023170"/>
    </source>
</evidence>
<dbReference type="InterPro" id="IPR017452">
    <property type="entry name" value="GPCR_Rhodpsn_7TM"/>
</dbReference>
<dbReference type="GO" id="GO:0004983">
    <property type="term" value="F:neuropeptide Y receptor activity"/>
    <property type="evidence" value="ECO:0007669"/>
    <property type="project" value="InterPro"/>
</dbReference>
<dbReference type="PROSITE" id="PS00237">
    <property type="entry name" value="G_PROTEIN_RECEP_F1_1"/>
    <property type="match status" value="1"/>
</dbReference>
<dbReference type="PROSITE" id="PS50262">
    <property type="entry name" value="G_PROTEIN_RECEP_F1_2"/>
    <property type="match status" value="1"/>
</dbReference>
<dbReference type="InterPro" id="IPR000611">
    <property type="entry name" value="NPY_rcpt"/>
</dbReference>
<evidence type="ECO:0000256" key="11">
    <source>
        <dbReference type="SAM" id="SignalP"/>
    </source>
</evidence>
<dbReference type="AlphaFoldDB" id="A0AAV1IXR2"/>
<evidence type="ECO:0000259" key="12">
    <source>
        <dbReference type="PROSITE" id="PS50262"/>
    </source>
</evidence>
<evidence type="ECO:0000313" key="13">
    <source>
        <dbReference type="EMBL" id="CAK1541108.1"/>
    </source>
</evidence>
<evidence type="ECO:0000256" key="10">
    <source>
        <dbReference type="SAM" id="Phobius"/>
    </source>
</evidence>
<dbReference type="PRINTS" id="PR00237">
    <property type="entry name" value="GPCRRHODOPSN"/>
</dbReference>
<feature type="transmembrane region" description="Helical" evidence="10">
    <location>
        <begin position="180"/>
        <end position="204"/>
    </location>
</feature>
<dbReference type="SMART" id="SM01381">
    <property type="entry name" value="7TM_GPCR_Srsx"/>
    <property type="match status" value="1"/>
</dbReference>
<reference evidence="13 14" key="1">
    <citation type="submission" date="2023-11" db="EMBL/GenBank/DDBJ databases">
        <authorList>
            <person name="Okamura Y."/>
        </authorList>
    </citation>
    <scope>NUCLEOTIDE SEQUENCE [LARGE SCALE GENOMIC DNA]</scope>
</reference>